<feature type="domain" description="Multidrug resistance protein MdtA-like barrel-sandwich hybrid" evidence="5">
    <location>
        <begin position="184"/>
        <end position="364"/>
    </location>
</feature>
<gene>
    <name evidence="6" type="ORF">HHL11_21120</name>
</gene>
<dbReference type="Gene3D" id="2.40.10.220">
    <property type="entry name" value="predicted glycosyltransferase like domains"/>
    <property type="match status" value="1"/>
</dbReference>
<evidence type="ECO:0000313" key="7">
    <source>
        <dbReference type="Proteomes" id="UP000541185"/>
    </source>
</evidence>
<feature type="transmembrane region" description="Helical" evidence="3">
    <location>
        <begin position="151"/>
        <end position="170"/>
    </location>
</feature>
<sequence>MISREANLPRKAMRVAIPLHVEIAGRTHAAHDWSTTGVGLTDLEPVPQPGEVVDARLSFPMRDSTLLIPVQLAYRSRHGSVHGFEFHELSPRNRRILRHYIELSLDGKLGEVDDIVAVVALPGTGTPVHAPLLLQGGEGLPRPNRARMAGAVLLGLAVVGAAVGIVWYNLTYQLQGTGFASGSIARVTANHDGQLVRLLVQPGSRVEPGTALFTVDNPQLRTEVRALEQHIALLVAEQARLARERRGADAGLLDSLRRNWADRQGELANARKLYEAGVITQRDMLVVNDQAQAMRNDYLRQVADSATHSQSINASDNLSRLQLELAAKKELLARQDEDSIVRAPMKGKVFTVEHVNGEFVAARDPVVLLEADVTPSVLLRLPNEDAVKLRPGMPATVAVPFENRQYPARISAIGLAAASAAAAVTQEGGLDQTLVKVDFDDRQVRLPANARVNVWIRNPSLPWS</sequence>
<keyword evidence="2" id="KW-0175">Coiled coil</keyword>
<dbReference type="GO" id="GO:0030313">
    <property type="term" value="C:cell envelope"/>
    <property type="evidence" value="ECO:0007669"/>
    <property type="project" value="UniProtKB-SubCell"/>
</dbReference>
<comment type="caution">
    <text evidence="6">The sequence shown here is derived from an EMBL/GenBank/DDBJ whole genome shotgun (WGS) entry which is preliminary data.</text>
</comment>
<comment type="subcellular location">
    <subcellularLocation>
        <location evidence="1">Cell envelope</location>
    </subcellularLocation>
</comment>
<dbReference type="Pfam" id="PF25917">
    <property type="entry name" value="BSH_RND"/>
    <property type="match status" value="1"/>
</dbReference>
<dbReference type="InterPro" id="IPR050465">
    <property type="entry name" value="UPF0194_transport"/>
</dbReference>
<evidence type="ECO:0000259" key="5">
    <source>
        <dbReference type="Pfam" id="PF25917"/>
    </source>
</evidence>
<dbReference type="GO" id="GO:0035438">
    <property type="term" value="F:cyclic-di-GMP binding"/>
    <property type="evidence" value="ECO:0007669"/>
    <property type="project" value="InterPro"/>
</dbReference>
<dbReference type="EMBL" id="JABBFX010000002">
    <property type="protein sequence ID" value="NML46264.1"/>
    <property type="molecule type" value="Genomic_DNA"/>
</dbReference>
<protein>
    <submittedName>
        <fullName evidence="6">HlyD family efflux transporter periplasmic adaptor subunit</fullName>
    </submittedName>
</protein>
<dbReference type="Gene3D" id="2.40.50.100">
    <property type="match status" value="1"/>
</dbReference>
<feature type="domain" description="PilZ" evidence="4">
    <location>
        <begin position="10"/>
        <end position="102"/>
    </location>
</feature>
<organism evidence="6 7">
    <name type="scientific">Ramlibacter agri</name>
    <dbReference type="NCBI Taxonomy" id="2728837"/>
    <lineage>
        <taxon>Bacteria</taxon>
        <taxon>Pseudomonadati</taxon>
        <taxon>Pseudomonadota</taxon>
        <taxon>Betaproteobacteria</taxon>
        <taxon>Burkholderiales</taxon>
        <taxon>Comamonadaceae</taxon>
        <taxon>Ramlibacter</taxon>
    </lineage>
</organism>
<evidence type="ECO:0000313" key="6">
    <source>
        <dbReference type="EMBL" id="NML46264.1"/>
    </source>
</evidence>
<dbReference type="Pfam" id="PF07238">
    <property type="entry name" value="PilZ"/>
    <property type="match status" value="1"/>
</dbReference>
<keyword evidence="3" id="KW-1133">Transmembrane helix</keyword>
<dbReference type="RefSeq" id="WP_169420540.1">
    <property type="nucleotide sequence ID" value="NZ_JABBFX010000002.1"/>
</dbReference>
<evidence type="ECO:0000256" key="3">
    <source>
        <dbReference type="SAM" id="Phobius"/>
    </source>
</evidence>
<proteinExistence type="predicted"/>
<evidence type="ECO:0000259" key="4">
    <source>
        <dbReference type="Pfam" id="PF07238"/>
    </source>
</evidence>
<dbReference type="PANTHER" id="PTHR32347:SF14">
    <property type="entry name" value="EFFLUX SYSTEM COMPONENT YKNX-RELATED"/>
    <property type="match status" value="1"/>
</dbReference>
<reference evidence="6 7" key="1">
    <citation type="submission" date="2020-04" db="EMBL/GenBank/DDBJ databases">
        <title>Ramlibacter sp. G-1-2-2 isolated from soil.</title>
        <authorList>
            <person name="Dahal R.H."/>
        </authorList>
    </citation>
    <scope>NUCLEOTIDE SEQUENCE [LARGE SCALE GENOMIC DNA]</scope>
    <source>
        <strain evidence="6 7">G-1-2-2</strain>
    </source>
</reference>
<accession>A0A848H6V4</accession>
<dbReference type="PANTHER" id="PTHR32347">
    <property type="entry name" value="EFFLUX SYSTEM COMPONENT YKNX-RELATED"/>
    <property type="match status" value="1"/>
</dbReference>
<dbReference type="InterPro" id="IPR058625">
    <property type="entry name" value="MdtA-like_BSH"/>
</dbReference>
<keyword evidence="3" id="KW-0472">Membrane</keyword>
<dbReference type="Proteomes" id="UP000541185">
    <property type="component" value="Unassembled WGS sequence"/>
</dbReference>
<dbReference type="InterPro" id="IPR009875">
    <property type="entry name" value="PilZ_domain"/>
</dbReference>
<dbReference type="Gene3D" id="1.10.287.470">
    <property type="entry name" value="Helix hairpin bin"/>
    <property type="match status" value="1"/>
</dbReference>
<keyword evidence="7" id="KW-1185">Reference proteome</keyword>
<dbReference type="AlphaFoldDB" id="A0A848H6V4"/>
<name>A0A848H6V4_9BURK</name>
<dbReference type="Gene3D" id="2.40.30.170">
    <property type="match status" value="1"/>
</dbReference>
<keyword evidence="3" id="KW-0812">Transmembrane</keyword>
<evidence type="ECO:0000256" key="1">
    <source>
        <dbReference type="ARBA" id="ARBA00004196"/>
    </source>
</evidence>
<dbReference type="SUPFAM" id="SSF141371">
    <property type="entry name" value="PilZ domain-like"/>
    <property type="match status" value="1"/>
</dbReference>
<evidence type="ECO:0000256" key="2">
    <source>
        <dbReference type="ARBA" id="ARBA00023054"/>
    </source>
</evidence>